<keyword evidence="6" id="KW-1185">Reference proteome</keyword>
<evidence type="ECO:0000256" key="4">
    <source>
        <dbReference type="SAM" id="MobiDB-lite"/>
    </source>
</evidence>
<dbReference type="OrthoDB" id="18703at2759"/>
<dbReference type="GO" id="GO:0030688">
    <property type="term" value="C:preribosome, small subunit precursor"/>
    <property type="evidence" value="ECO:0007669"/>
    <property type="project" value="InterPro"/>
</dbReference>
<accession>K0TD32</accession>
<proteinExistence type="inferred from homology"/>
<name>K0TD32_THAOC</name>
<dbReference type="GO" id="GO:0000462">
    <property type="term" value="P:maturation of SSU-rRNA from tricistronic rRNA transcript (SSU-rRNA, 5.8S rRNA, LSU-rRNA)"/>
    <property type="evidence" value="ECO:0007669"/>
    <property type="project" value="InterPro"/>
</dbReference>
<dbReference type="EMBL" id="AGNL01002988">
    <property type="protein sequence ID" value="EJK75340.1"/>
    <property type="molecule type" value="Genomic_DNA"/>
</dbReference>
<feature type="compositionally biased region" description="Basic and acidic residues" evidence="4">
    <location>
        <begin position="74"/>
        <end position="88"/>
    </location>
</feature>
<feature type="region of interest" description="Disordered" evidence="4">
    <location>
        <begin position="63"/>
        <end position="105"/>
    </location>
</feature>
<dbReference type="AlphaFoldDB" id="K0TD32"/>
<dbReference type="GO" id="GO:0030686">
    <property type="term" value="C:90S preribosome"/>
    <property type="evidence" value="ECO:0007669"/>
    <property type="project" value="InterPro"/>
</dbReference>
<evidence type="ECO:0000256" key="2">
    <source>
        <dbReference type="ARBA" id="ARBA00011022"/>
    </source>
</evidence>
<evidence type="ECO:0000256" key="1">
    <source>
        <dbReference type="ARBA" id="ARBA00004604"/>
    </source>
</evidence>
<feature type="compositionally biased region" description="Basic residues" evidence="4">
    <location>
        <begin position="89"/>
        <end position="105"/>
    </location>
</feature>
<dbReference type="Pfam" id="PF15341">
    <property type="entry name" value="SLX9"/>
    <property type="match status" value="1"/>
</dbReference>
<dbReference type="eggNOG" id="ENOG502RHF3">
    <property type="taxonomic scope" value="Eukaryota"/>
</dbReference>
<evidence type="ECO:0000313" key="5">
    <source>
        <dbReference type="EMBL" id="EJK75340.1"/>
    </source>
</evidence>
<dbReference type="InterPro" id="IPR028160">
    <property type="entry name" value="Slx9-like"/>
</dbReference>
<evidence type="ECO:0000313" key="6">
    <source>
        <dbReference type="Proteomes" id="UP000266841"/>
    </source>
</evidence>
<comment type="caution">
    <text evidence="5">The sequence shown here is derived from an EMBL/GenBank/DDBJ whole genome shotgun (WGS) entry which is preliminary data.</text>
</comment>
<keyword evidence="3" id="KW-0539">Nucleus</keyword>
<sequence>MQKATLSTNTNKAKKRLATAELSQFGMVLEHPSFKSNPFESIQKHLRNSLAPEVQELEAKSIRRGKEHKRMETKKREEKKDRQREARFLKAKGGRKGGGRAAKRM</sequence>
<comment type="subcellular location">
    <subcellularLocation>
        <location evidence="1">Nucleus</location>
        <location evidence="1">Nucleolus</location>
    </subcellularLocation>
</comment>
<dbReference type="Proteomes" id="UP000266841">
    <property type="component" value="Unassembled WGS sequence"/>
</dbReference>
<dbReference type="GO" id="GO:0005730">
    <property type="term" value="C:nucleolus"/>
    <property type="evidence" value="ECO:0007669"/>
    <property type="project" value="UniProtKB-SubCell"/>
</dbReference>
<organism evidence="5 6">
    <name type="scientific">Thalassiosira oceanica</name>
    <name type="common">Marine diatom</name>
    <dbReference type="NCBI Taxonomy" id="159749"/>
    <lineage>
        <taxon>Eukaryota</taxon>
        <taxon>Sar</taxon>
        <taxon>Stramenopiles</taxon>
        <taxon>Ochrophyta</taxon>
        <taxon>Bacillariophyta</taxon>
        <taxon>Coscinodiscophyceae</taxon>
        <taxon>Thalassiosirophycidae</taxon>
        <taxon>Thalassiosirales</taxon>
        <taxon>Thalassiosiraceae</taxon>
        <taxon>Thalassiosira</taxon>
    </lineage>
</organism>
<protein>
    <submittedName>
        <fullName evidence="5">Uncharacterized protein</fullName>
    </submittedName>
</protein>
<reference evidence="5 6" key="1">
    <citation type="journal article" date="2012" name="Genome Biol.">
        <title>Genome and low-iron response of an oceanic diatom adapted to chronic iron limitation.</title>
        <authorList>
            <person name="Lommer M."/>
            <person name="Specht M."/>
            <person name="Roy A.S."/>
            <person name="Kraemer L."/>
            <person name="Andreson R."/>
            <person name="Gutowska M.A."/>
            <person name="Wolf J."/>
            <person name="Bergner S.V."/>
            <person name="Schilhabel M.B."/>
            <person name="Klostermeier U.C."/>
            <person name="Beiko R.G."/>
            <person name="Rosenstiel P."/>
            <person name="Hippler M."/>
            <person name="Laroche J."/>
        </authorList>
    </citation>
    <scope>NUCLEOTIDE SEQUENCE [LARGE SCALE GENOMIC DNA]</scope>
    <source>
        <strain evidence="5 6">CCMP1005</strain>
    </source>
</reference>
<comment type="similarity">
    <text evidence="2">Belongs to the SLX9 family.</text>
</comment>
<evidence type="ECO:0000256" key="3">
    <source>
        <dbReference type="ARBA" id="ARBA00023242"/>
    </source>
</evidence>
<gene>
    <name evidence="5" type="ORF">THAOC_02938</name>
</gene>
<feature type="compositionally biased region" description="Basic residues" evidence="4">
    <location>
        <begin position="63"/>
        <end position="73"/>
    </location>
</feature>